<feature type="signal peptide" evidence="1">
    <location>
        <begin position="1"/>
        <end position="18"/>
    </location>
</feature>
<dbReference type="EMBL" id="PDUD01000024">
    <property type="protein sequence ID" value="PHN04785.1"/>
    <property type="molecule type" value="Genomic_DNA"/>
</dbReference>
<protein>
    <recommendedName>
        <fullName evidence="4">GLPGLI family protein</fullName>
    </recommendedName>
</protein>
<proteinExistence type="predicted"/>
<feature type="chain" id="PRO_5012180816" description="GLPGLI family protein" evidence="1">
    <location>
        <begin position="19"/>
        <end position="258"/>
    </location>
</feature>
<evidence type="ECO:0000256" key="1">
    <source>
        <dbReference type="SAM" id="SignalP"/>
    </source>
</evidence>
<reference evidence="2 3" key="1">
    <citation type="submission" date="2017-10" db="EMBL/GenBank/DDBJ databases">
        <title>The draft genome sequence of Lewinella nigricans NBRC 102662.</title>
        <authorList>
            <person name="Wang K."/>
        </authorList>
    </citation>
    <scope>NUCLEOTIDE SEQUENCE [LARGE SCALE GENOMIC DNA]</scope>
    <source>
        <strain evidence="2 3">NBRC 102662</strain>
    </source>
</reference>
<evidence type="ECO:0000313" key="2">
    <source>
        <dbReference type="EMBL" id="PHN04785.1"/>
    </source>
</evidence>
<dbReference type="Pfam" id="PF09697">
    <property type="entry name" value="Porph_ging"/>
    <property type="match status" value="1"/>
</dbReference>
<keyword evidence="1" id="KW-0732">Signal</keyword>
<gene>
    <name evidence="2" type="ORF">CRP01_19940</name>
</gene>
<dbReference type="RefSeq" id="WP_099151843.1">
    <property type="nucleotide sequence ID" value="NZ_PDUD01000024.1"/>
</dbReference>
<sequence>MKTFIVIALLGLSLGVQAQQSSLSAEYYVILNNQEKKATLSLESQQALFCYHQPAAGEGTSAEEEVNEYGDRNWNINIVSKDSLGTRYFTDLDQKQIVSRELLFTDGKSRAFIVQEDLTAIDWELTRSSKKIGEFLCQEAIGEFRGRTYHAWFAPEVPVRIGPWKLHGLPGLVVEVYDEEKVAYFQLRSLQIPNASAMIIEAPTVGESVSLPELVSIKEGTGEDFGKYLQSKLPRGVTFNISKVSHNWLEKEYEFQEK</sequence>
<dbReference type="AlphaFoldDB" id="A0A2D0N8I4"/>
<dbReference type="InterPro" id="IPR005901">
    <property type="entry name" value="GLPGLI"/>
</dbReference>
<evidence type="ECO:0008006" key="4">
    <source>
        <dbReference type="Google" id="ProtNLM"/>
    </source>
</evidence>
<evidence type="ECO:0000313" key="3">
    <source>
        <dbReference type="Proteomes" id="UP000223913"/>
    </source>
</evidence>
<keyword evidence="3" id="KW-1185">Reference proteome</keyword>
<dbReference type="NCBIfam" id="TIGR01200">
    <property type="entry name" value="GLPGLI"/>
    <property type="match status" value="1"/>
</dbReference>
<dbReference type="OrthoDB" id="1440774at2"/>
<comment type="caution">
    <text evidence="2">The sequence shown here is derived from an EMBL/GenBank/DDBJ whole genome shotgun (WGS) entry which is preliminary data.</text>
</comment>
<name>A0A2D0N8I4_FLAN2</name>
<organism evidence="2 3">
    <name type="scientific">Flavilitoribacter nigricans (strain ATCC 23147 / DSM 23189 / NBRC 102662 / NCIMB 1420 / SS-2)</name>
    <name type="common">Lewinella nigricans</name>
    <dbReference type="NCBI Taxonomy" id="1122177"/>
    <lineage>
        <taxon>Bacteria</taxon>
        <taxon>Pseudomonadati</taxon>
        <taxon>Bacteroidota</taxon>
        <taxon>Saprospiria</taxon>
        <taxon>Saprospirales</taxon>
        <taxon>Lewinellaceae</taxon>
        <taxon>Flavilitoribacter</taxon>
    </lineage>
</organism>
<dbReference type="Proteomes" id="UP000223913">
    <property type="component" value="Unassembled WGS sequence"/>
</dbReference>
<accession>A0A2D0N8I4</accession>